<evidence type="ECO:0000313" key="3">
    <source>
        <dbReference type="Proteomes" id="UP000642748"/>
    </source>
</evidence>
<accession>A0A8J3R2K3</accession>
<dbReference type="Proteomes" id="UP000642748">
    <property type="component" value="Unassembled WGS sequence"/>
</dbReference>
<organism evidence="2 3">
    <name type="scientific">Rugosimonospora africana</name>
    <dbReference type="NCBI Taxonomy" id="556532"/>
    <lineage>
        <taxon>Bacteria</taxon>
        <taxon>Bacillati</taxon>
        <taxon>Actinomycetota</taxon>
        <taxon>Actinomycetes</taxon>
        <taxon>Micromonosporales</taxon>
        <taxon>Micromonosporaceae</taxon>
        <taxon>Rugosimonospora</taxon>
    </lineage>
</organism>
<evidence type="ECO:0000256" key="1">
    <source>
        <dbReference type="SAM" id="MobiDB-lite"/>
    </source>
</evidence>
<protein>
    <recommendedName>
        <fullName evidence="4">30S ribosomal protein S14</fullName>
    </recommendedName>
</protein>
<dbReference type="AlphaFoldDB" id="A0A8J3R2K3"/>
<dbReference type="Gene3D" id="1.10.287.1480">
    <property type="match status" value="1"/>
</dbReference>
<feature type="region of interest" description="Disordered" evidence="1">
    <location>
        <begin position="57"/>
        <end position="82"/>
    </location>
</feature>
<dbReference type="EMBL" id="BONZ01000090">
    <property type="protein sequence ID" value="GIH20210.1"/>
    <property type="molecule type" value="Genomic_DNA"/>
</dbReference>
<keyword evidence="3" id="KW-1185">Reference proteome</keyword>
<evidence type="ECO:0000313" key="2">
    <source>
        <dbReference type="EMBL" id="GIH20210.1"/>
    </source>
</evidence>
<gene>
    <name evidence="2" type="ORF">Raf01_83820</name>
</gene>
<reference evidence="2" key="1">
    <citation type="submission" date="2021-01" db="EMBL/GenBank/DDBJ databases">
        <title>Whole genome shotgun sequence of Rugosimonospora africana NBRC 104875.</title>
        <authorList>
            <person name="Komaki H."/>
            <person name="Tamura T."/>
        </authorList>
    </citation>
    <scope>NUCLEOTIDE SEQUENCE</scope>
    <source>
        <strain evidence="2">NBRC 104875</strain>
    </source>
</reference>
<proteinExistence type="predicted"/>
<name>A0A8J3R2K3_9ACTN</name>
<sequence length="133" mass="14788">MAEKSKIAADARRRAVVARYAQRREALKHAIADPSTGPAARAAAMAELRSPPYCAASRSGAAAYPGPSEPHPLRAQPRHHRLDPCRSTARSAFAVNVTQRRCDGSQNRCRYRIGFHRLRMRRCEWDTALPKLG</sequence>
<evidence type="ECO:0008006" key="4">
    <source>
        <dbReference type="Google" id="ProtNLM"/>
    </source>
</evidence>
<comment type="caution">
    <text evidence="2">The sequence shown here is derived from an EMBL/GenBank/DDBJ whole genome shotgun (WGS) entry which is preliminary data.</text>
</comment>